<reference evidence="4" key="3">
    <citation type="journal article" date="2005" name="Nature">
        <title>The map-based sequence of the rice genome.</title>
        <authorList>
            <consortium name="International rice genome sequencing project (IRGSP)"/>
            <person name="Matsumoto T."/>
            <person name="Wu J."/>
            <person name="Kanamori H."/>
            <person name="Katayose Y."/>
            <person name="Fujisawa M."/>
            <person name="Namiki N."/>
            <person name="Mizuno H."/>
            <person name="Yamamoto K."/>
            <person name="Antonio B.A."/>
            <person name="Baba T."/>
            <person name="Sakata K."/>
            <person name="Nagamura Y."/>
            <person name="Aoki H."/>
            <person name="Arikawa K."/>
            <person name="Arita K."/>
            <person name="Bito T."/>
            <person name="Chiden Y."/>
            <person name="Fujitsuka N."/>
            <person name="Fukunaka R."/>
            <person name="Hamada M."/>
            <person name="Harada C."/>
            <person name="Hayashi A."/>
            <person name="Hijishita S."/>
            <person name="Honda M."/>
            <person name="Hosokawa S."/>
            <person name="Ichikawa Y."/>
            <person name="Idonuma A."/>
            <person name="Iijima M."/>
            <person name="Ikeda M."/>
            <person name="Ikeno M."/>
            <person name="Ito K."/>
            <person name="Ito S."/>
            <person name="Ito T."/>
            <person name="Ito Y."/>
            <person name="Ito Y."/>
            <person name="Iwabuchi A."/>
            <person name="Kamiya K."/>
            <person name="Karasawa W."/>
            <person name="Kurita K."/>
            <person name="Katagiri S."/>
            <person name="Kikuta A."/>
            <person name="Kobayashi H."/>
            <person name="Kobayashi N."/>
            <person name="Machita K."/>
            <person name="Maehara T."/>
            <person name="Masukawa M."/>
            <person name="Mizubayashi T."/>
            <person name="Mukai Y."/>
            <person name="Nagasaki H."/>
            <person name="Nagata Y."/>
            <person name="Naito S."/>
            <person name="Nakashima M."/>
            <person name="Nakama Y."/>
            <person name="Nakamichi Y."/>
            <person name="Nakamura M."/>
            <person name="Meguro A."/>
            <person name="Negishi M."/>
            <person name="Ohta I."/>
            <person name="Ohta T."/>
            <person name="Okamoto M."/>
            <person name="Ono N."/>
            <person name="Saji S."/>
            <person name="Sakaguchi M."/>
            <person name="Sakai K."/>
            <person name="Shibata M."/>
            <person name="Shimokawa T."/>
            <person name="Song J."/>
            <person name="Takazaki Y."/>
            <person name="Terasawa K."/>
            <person name="Tsugane M."/>
            <person name="Tsuji K."/>
            <person name="Ueda S."/>
            <person name="Waki K."/>
            <person name="Yamagata H."/>
            <person name="Yamamoto M."/>
            <person name="Yamamoto S."/>
            <person name="Yamane H."/>
            <person name="Yoshiki S."/>
            <person name="Yoshihara R."/>
            <person name="Yukawa K."/>
            <person name="Zhong H."/>
            <person name="Yano M."/>
            <person name="Yuan Q."/>
            <person name="Ouyang S."/>
            <person name="Liu J."/>
            <person name="Jones K.M."/>
            <person name="Gansberger K."/>
            <person name="Moffat K."/>
            <person name="Hill J."/>
            <person name="Bera J."/>
            <person name="Fadrosh D."/>
            <person name="Jin S."/>
            <person name="Johri S."/>
            <person name="Kim M."/>
            <person name="Overton L."/>
            <person name="Reardon M."/>
            <person name="Tsitrin T."/>
            <person name="Vuong H."/>
            <person name="Weaver B."/>
            <person name="Ciecko A."/>
            <person name="Tallon L."/>
            <person name="Jackson J."/>
            <person name="Pai G."/>
            <person name="Aken S.V."/>
            <person name="Utterback T."/>
            <person name="Reidmuller S."/>
            <person name="Feldblyum T."/>
            <person name="Hsiao J."/>
            <person name="Zismann V."/>
            <person name="Iobst S."/>
            <person name="de Vazeille A.R."/>
            <person name="Buell C.R."/>
            <person name="Ying K."/>
            <person name="Li Y."/>
            <person name="Lu T."/>
            <person name="Huang Y."/>
            <person name="Zhao Q."/>
            <person name="Feng Q."/>
            <person name="Zhang L."/>
            <person name="Zhu J."/>
            <person name="Weng Q."/>
            <person name="Mu J."/>
            <person name="Lu Y."/>
            <person name="Fan D."/>
            <person name="Liu Y."/>
            <person name="Guan J."/>
            <person name="Zhang Y."/>
            <person name="Yu S."/>
            <person name="Liu X."/>
            <person name="Zhang Y."/>
            <person name="Hong G."/>
            <person name="Han B."/>
            <person name="Choisne N."/>
            <person name="Demange N."/>
            <person name="Orjeda G."/>
            <person name="Samain S."/>
            <person name="Cattolico L."/>
            <person name="Pelletier E."/>
            <person name="Couloux A."/>
            <person name="Segurens B."/>
            <person name="Wincker P."/>
            <person name="D'Hont A."/>
            <person name="Scarpelli C."/>
            <person name="Weissenbach J."/>
            <person name="Salanoubat M."/>
            <person name="Quetier F."/>
            <person name="Yu Y."/>
            <person name="Kim H.R."/>
            <person name="Rambo T."/>
            <person name="Currie J."/>
            <person name="Collura K."/>
            <person name="Luo M."/>
            <person name="Yang T."/>
            <person name="Ammiraju J.S.S."/>
            <person name="Engler F."/>
            <person name="Soderlund C."/>
            <person name="Wing R.A."/>
            <person name="Palmer L.E."/>
            <person name="de la Bastide M."/>
            <person name="Spiegel L."/>
            <person name="Nascimento L."/>
            <person name="Zutavern T."/>
            <person name="O'Shaughnessy A."/>
            <person name="Dike S."/>
            <person name="Dedhia N."/>
            <person name="Preston R."/>
            <person name="Balija V."/>
            <person name="McCombie W.R."/>
            <person name="Chow T."/>
            <person name="Chen H."/>
            <person name="Chung M."/>
            <person name="Chen C."/>
            <person name="Shaw J."/>
            <person name="Wu H."/>
            <person name="Hsiao K."/>
            <person name="Chao Y."/>
            <person name="Chu M."/>
            <person name="Cheng C."/>
            <person name="Hour A."/>
            <person name="Lee P."/>
            <person name="Lin S."/>
            <person name="Lin Y."/>
            <person name="Liou J."/>
            <person name="Liu S."/>
            <person name="Hsing Y."/>
            <person name="Raghuvanshi S."/>
            <person name="Mohanty A."/>
            <person name="Bharti A.K."/>
            <person name="Gaur A."/>
            <person name="Gupta V."/>
            <person name="Kumar D."/>
            <person name="Ravi V."/>
            <person name="Vij S."/>
            <person name="Kapur A."/>
            <person name="Khurana P."/>
            <person name="Khurana P."/>
            <person name="Khurana J.P."/>
            <person name="Tyagi A.K."/>
            <person name="Gaikwad K."/>
            <person name="Singh A."/>
            <person name="Dalal V."/>
            <person name="Srivastava S."/>
            <person name="Dixit A."/>
            <person name="Pal A.K."/>
            <person name="Ghazi I.A."/>
            <person name="Yadav M."/>
            <person name="Pandit A."/>
            <person name="Bhargava A."/>
            <person name="Sureshbabu K."/>
            <person name="Batra K."/>
            <person name="Sharma T.R."/>
            <person name="Mohapatra T."/>
            <person name="Singh N.K."/>
            <person name="Messing J."/>
            <person name="Nelson A.B."/>
            <person name="Fuks G."/>
            <person name="Kavchok S."/>
            <person name="Keizer G."/>
            <person name="Linton E."/>
            <person name="Llaca V."/>
            <person name="Song R."/>
            <person name="Tanyolac B."/>
            <person name="Young S."/>
            <person name="Ho-Il K."/>
            <person name="Hahn J.H."/>
            <person name="Sangsakoo G."/>
            <person name="Vanavichit A."/>
            <person name="de Mattos Luiz.A.T."/>
            <person name="Zimmer P.D."/>
            <person name="Malone G."/>
            <person name="Dellagostin O."/>
            <person name="de Oliveira A.C."/>
            <person name="Bevan M."/>
            <person name="Bancroft I."/>
            <person name="Minx P."/>
            <person name="Cordum H."/>
            <person name="Wilson R."/>
            <person name="Cheng Z."/>
            <person name="Jin W."/>
            <person name="Jiang J."/>
            <person name="Leong S.A."/>
            <person name="Iwama H."/>
            <person name="Gojobori T."/>
            <person name="Itoh T."/>
            <person name="Niimura Y."/>
            <person name="Fujii Y."/>
            <person name="Habara T."/>
            <person name="Sakai H."/>
            <person name="Sato Y."/>
            <person name="Wilson G."/>
            <person name="Kumar K."/>
            <person name="McCouch S."/>
            <person name="Juretic N."/>
            <person name="Hoen D."/>
            <person name="Wright S."/>
            <person name="Bruskiewich R."/>
            <person name="Bureau T."/>
            <person name="Miyao A."/>
            <person name="Hirochika H."/>
            <person name="Nishikawa T."/>
            <person name="Kadowaki K."/>
            <person name="Sugiura M."/>
            <person name="Burr B."/>
            <person name="Sasaki T."/>
        </authorList>
    </citation>
    <scope>NUCLEOTIDE SEQUENCE [LARGE SCALE GENOMIC DNA]</scope>
    <source>
        <strain evidence="4">cv. Nipponbare</strain>
    </source>
</reference>
<reference evidence="3" key="2">
    <citation type="submission" date="2002-02" db="EMBL/GenBank/DDBJ databases">
        <title>Oryza sativa nipponbare(GA3) genomic DNA, chromosome 2, PAC clone:P0017H11.</title>
        <authorList>
            <person name="Sasaki T."/>
            <person name="Matsumoto T."/>
            <person name="Yamamoto K."/>
        </authorList>
    </citation>
    <scope>NUCLEOTIDE SEQUENCE</scope>
</reference>
<feature type="compositionally biased region" description="Polar residues" evidence="1">
    <location>
        <begin position="168"/>
        <end position="177"/>
    </location>
</feature>
<dbReference type="EMBL" id="AP004786">
    <property type="protein sequence ID" value="BAD07907.1"/>
    <property type="molecule type" value="Genomic_DNA"/>
</dbReference>
<dbReference type="EMBL" id="AP004118">
    <property type="protein sequence ID" value="BAD07707.1"/>
    <property type="molecule type" value="Genomic_DNA"/>
</dbReference>
<dbReference type="AlphaFoldDB" id="Q6Z892"/>
<name>Q6Z892_ORYSJ</name>
<dbReference type="Proteomes" id="UP000000763">
    <property type="component" value="Chromosome 2"/>
</dbReference>
<evidence type="ECO:0000313" key="4">
    <source>
        <dbReference type="Proteomes" id="UP000000763"/>
    </source>
</evidence>
<feature type="region of interest" description="Disordered" evidence="1">
    <location>
        <begin position="559"/>
        <end position="613"/>
    </location>
</feature>
<organism evidence="3 4">
    <name type="scientific">Oryza sativa subsp. japonica</name>
    <name type="common">Rice</name>
    <dbReference type="NCBI Taxonomy" id="39947"/>
    <lineage>
        <taxon>Eukaryota</taxon>
        <taxon>Viridiplantae</taxon>
        <taxon>Streptophyta</taxon>
        <taxon>Embryophyta</taxon>
        <taxon>Tracheophyta</taxon>
        <taxon>Spermatophyta</taxon>
        <taxon>Magnoliopsida</taxon>
        <taxon>Liliopsida</taxon>
        <taxon>Poales</taxon>
        <taxon>Poaceae</taxon>
        <taxon>BOP clade</taxon>
        <taxon>Oryzoideae</taxon>
        <taxon>Oryzeae</taxon>
        <taxon>Oryzinae</taxon>
        <taxon>Oryza</taxon>
        <taxon>Oryza sativa</taxon>
    </lineage>
</organism>
<protein>
    <submittedName>
        <fullName evidence="3">Uncharacterized protein</fullName>
    </submittedName>
</protein>
<feature type="compositionally biased region" description="Basic and acidic residues" evidence="1">
    <location>
        <begin position="211"/>
        <end position="236"/>
    </location>
</feature>
<accession>Q6Z892</accession>
<proteinExistence type="predicted"/>
<feature type="region of interest" description="Disordered" evidence="1">
    <location>
        <begin position="168"/>
        <end position="308"/>
    </location>
</feature>
<reference evidence="4" key="4">
    <citation type="journal article" date="2008" name="Nucleic Acids Res.">
        <title>The rice annotation project database (RAP-DB): 2008 update.</title>
        <authorList>
            <consortium name="The rice annotation project (RAP)"/>
        </authorList>
    </citation>
    <scope>GENOME REANNOTATION</scope>
    <source>
        <strain evidence="4">cv. Nipponbare</strain>
    </source>
</reference>
<reference evidence="2" key="1">
    <citation type="submission" date="2001-08" db="EMBL/GenBank/DDBJ databases">
        <title>Oryza sativa nipponbare(GA3) genomic DNA, chromosome 2, BAC clone:OJ1148_D05.</title>
        <authorList>
            <person name="Sasaki T."/>
            <person name="Matsumoto T."/>
            <person name="Yamamoto K."/>
        </authorList>
    </citation>
    <scope>NUCLEOTIDE SEQUENCE</scope>
</reference>
<evidence type="ECO:0000313" key="3">
    <source>
        <dbReference type="EMBL" id="BAD07907.1"/>
    </source>
</evidence>
<evidence type="ECO:0000313" key="2">
    <source>
        <dbReference type="EMBL" id="BAD07707.1"/>
    </source>
</evidence>
<evidence type="ECO:0000256" key="1">
    <source>
        <dbReference type="SAM" id="MobiDB-lite"/>
    </source>
</evidence>
<feature type="region of interest" description="Disordered" evidence="1">
    <location>
        <begin position="1"/>
        <end position="151"/>
    </location>
</feature>
<feature type="compositionally biased region" description="Low complexity" evidence="1">
    <location>
        <begin position="183"/>
        <end position="192"/>
    </location>
</feature>
<sequence>MDKRRGTRATGKKEGGGLALTVKGKGGVGGAPLVNKDGRMQAARGDIGASNTKGKCGSGGGPSSGALGRHGQGRCRSAREGWGPPEDAGACREEGARRPRRPRGGFACHGKRGGHGSPGWVVESPPLPSPPTSWLLSSPLVQREETETSLPLSKSAELNLGIAIAAFGSTSRIGKTTQRLRKSGSSAAVSAAGGRGSGQRGLPLTSAREGAGADRRGPYVSETRWRSTVDRDHKDGPPPVHGRPDNRRRRRRNAALAREVAGEEEKEEGGGSPRGAATEGAAAEGGGGAPRGEDDGGDSAVSNEGEGAAGVWGNAANAVEAVVWREVARNSGKRRPKAANAATSSASRWRWCCCGGTGKRSRGRGATRCGEADGGGGVAWWWLGRRWRAAGVGKVAVELGFTVESVPGWFIAEAERWTGCDKARRGRRCKRRGTGTAVAAAAAGWSPPASGGAWAHGEEGVPGMGELGREGKTEEGSTRVLYIGLRDGDRGRERWDRPVTWGGEVELVGRSNRRRFLRGEWGKRWRTWTGSCPRGWMRARVREGAGFCGDVGGNGGWGWPARGAASPQDPRAAGRQSPPHTRRGRLTSSSFHASKVVGNVATEQQQPSRLSCRSRRAPAALPRSCHPATLAVLPLPLSSRYPACPAAPAELPPPRRSRCSIALVELPPLCDPADCHVSATSMPHGKSTATSATYSYNMLGFYPFTTAGGPAAPGKSSRQSRRSTCVHLSLVEGVSVDVTRMAACGGGGGGGDTVAVPPQARANWIPEMENVAGSSTAGTKQAWRTGGCSRPPHAWVAHASHLAARLDMKQDSEAEVLRAVCAAALRPRGGGVAAVDSFPYRVARCR</sequence>
<feature type="compositionally biased region" description="Basic residues" evidence="1">
    <location>
        <begin position="98"/>
        <end position="114"/>
    </location>
</feature>
<gene>
    <name evidence="2" type="ORF">OJ1148_D05.32</name>
    <name evidence="3" type="ORF">P0017H11.20</name>
</gene>